<dbReference type="Pfam" id="PF02714">
    <property type="entry name" value="RSN1_7TM"/>
    <property type="match status" value="1"/>
</dbReference>
<keyword evidence="13" id="KW-1185">Reference proteome</keyword>
<keyword evidence="5 8" id="KW-1133">Transmembrane helix</keyword>
<evidence type="ECO:0000259" key="9">
    <source>
        <dbReference type="Pfam" id="PF02714"/>
    </source>
</evidence>
<feature type="transmembrane region" description="Helical" evidence="8">
    <location>
        <begin position="901"/>
        <end position="920"/>
    </location>
</feature>
<feature type="transmembrane region" description="Helical" evidence="8">
    <location>
        <begin position="14"/>
        <end position="36"/>
    </location>
</feature>
<feature type="transmembrane region" description="Helical" evidence="8">
    <location>
        <begin position="105"/>
        <end position="125"/>
    </location>
</feature>
<evidence type="ECO:0000256" key="1">
    <source>
        <dbReference type="ARBA" id="ARBA00004141"/>
    </source>
</evidence>
<feature type="transmembrane region" description="Helical" evidence="8">
    <location>
        <begin position="807"/>
        <end position="836"/>
    </location>
</feature>
<dbReference type="GO" id="GO:0005227">
    <property type="term" value="F:calcium-activated cation channel activity"/>
    <property type="evidence" value="ECO:0007669"/>
    <property type="project" value="InterPro"/>
</dbReference>
<comment type="caution">
    <text evidence="12">The sequence shown here is derived from an EMBL/GenBank/DDBJ whole genome shotgun (WGS) entry which is preliminary data.</text>
</comment>
<sequence length="1234" mass="138328">MADGLSAYGADEEVVTWTIWTNSCCLTASLLAYGAITCSKSFREGRMWSKIYSPRLHLHPMLTTPEPNHHGPIGWIFDTWSVPDMDYMMTSGLDALMMTKFHMTLFKILFSCMIYGVFVLCPVHNQGTDLETSTDENYECKIIDANKDMNITAPFTSGVCCPDNDDSPGICTCSQLYANFSASPDAMPWNGYPPKCTVPSIYTKLTMANIDKNSGGQNPLVWYDVFGAYLFLGVAMYFFTRTWEEYVKYRHFWLSKPCAENQTVVVDHIPLHLRSNHALYTFFSSLFPNQIASCSIVLDVKGLDTLISLRDKTAFQLDYALACFAKSGYKKRPTFVFHNWKSRLNAVKNRFLPAGAQSTNPNHEVLRRNERASRPSQTPLLSAIDTHNSNINVNVAKLSTSSAPPPYGCEVDSIEYYQILLEQYNELVETKQQEFICWHAWHEKQEEEENVWEDGEEGDEEEEESPLNPGIDAGSSGIDEESQQYTKTIKDDGDDESNSNASSQASSLRSLQSAPTATQNSSLTGTLTPSRFNIRSSESQSKYGKRSKHDKYIAKKAQPLYIRQAGMLTNAVGVLATQKSRASSARPSLNRLSTDDSGTTPPQSNLYAKNFKGSPTGKYTTNAPPLRQPSLGDDLSSDGTYSSLYSSLSGKLQSEVDDLTSTVTVEESETNTEMEDIHKSIRGLVDNENGRDCCCCFKLPSGARWQKVPLEVMSQTINGMSKEERRLERLKYLAKSVVDKTIDAVIGNPISSTGFVTFTSITAANIAAQTKLYPAPLQMLTSKACQRSDLIWSNLERTIRRRFIKHLLSIGVSALIILSFSIPTTIISLSLTAAKLKEYWEPLAEFVSNFPLLEQGLGFVAPMIIMILVICMPPIFACLCKFVFKAERTLSAVHQHVFQRYFLLLYFNIFVVLLLSGTILDSINELVEQSPKEALESFGQSFPRISNFYLDYIVIKIGVGLSLEITRLSAFFQAGLKAIFSDDLTAQQREKMVIGCRSITRSGGFYYGRFLAEHCLVFVLIFAYSVIAPLILLPGTVFFCLATVIYKRQLLWCYEPELSSDGTFWPQCFRRCVWGIVSSQVALITQIAVLEEYDKIVFILVLPPITLLWAKYVQRVFEKAAIGLPLSTALAVDDMVNEEIGSVENRADTLRDTYSQPSLISEPEPIYRGDGGYDKHHSRMFGCCCPYSGRNGVGEEEYQVGRKQEGEGLREPFVHLPRRQTRGLSWGRKFQSDV</sequence>
<name>A0A9W7EQL4_9STRA</name>
<evidence type="ECO:0000313" key="12">
    <source>
        <dbReference type="EMBL" id="GMH89284.1"/>
    </source>
</evidence>
<evidence type="ECO:0000256" key="3">
    <source>
        <dbReference type="ARBA" id="ARBA00022448"/>
    </source>
</evidence>
<feature type="region of interest" description="Disordered" evidence="7">
    <location>
        <begin position="446"/>
        <end position="550"/>
    </location>
</feature>
<feature type="transmembrane region" description="Helical" evidence="8">
    <location>
        <begin position="220"/>
        <end position="240"/>
    </location>
</feature>
<feature type="compositionally biased region" description="Polar residues" evidence="7">
    <location>
        <begin position="514"/>
        <end position="542"/>
    </location>
</feature>
<feature type="domain" description="CSC1/OSCA1-like cytosolic" evidence="11">
    <location>
        <begin position="262"/>
        <end position="434"/>
    </location>
</feature>
<evidence type="ECO:0000256" key="8">
    <source>
        <dbReference type="SAM" id="Phobius"/>
    </source>
</evidence>
<dbReference type="PANTHER" id="PTHR13018">
    <property type="entry name" value="PROBABLE MEMBRANE PROTEIN DUF221-RELATED"/>
    <property type="match status" value="1"/>
</dbReference>
<gene>
    <name evidence="12" type="ORF">TrVE_jg12193</name>
</gene>
<evidence type="ECO:0008006" key="14">
    <source>
        <dbReference type="Google" id="ProtNLM"/>
    </source>
</evidence>
<feature type="compositionally biased region" description="Polar residues" evidence="7">
    <location>
        <begin position="579"/>
        <end position="607"/>
    </location>
</feature>
<keyword evidence="6 8" id="KW-0472">Membrane</keyword>
<evidence type="ECO:0000256" key="5">
    <source>
        <dbReference type="ARBA" id="ARBA00022989"/>
    </source>
</evidence>
<dbReference type="GO" id="GO:0005886">
    <property type="term" value="C:plasma membrane"/>
    <property type="evidence" value="ECO:0007669"/>
    <property type="project" value="TreeGrafter"/>
</dbReference>
<dbReference type="Pfam" id="PF13967">
    <property type="entry name" value="RSN1_TM"/>
    <property type="match status" value="1"/>
</dbReference>
<evidence type="ECO:0000256" key="6">
    <source>
        <dbReference type="ARBA" id="ARBA00023136"/>
    </source>
</evidence>
<dbReference type="InterPro" id="IPR003864">
    <property type="entry name" value="CSC1/OSCA1-like_7TM"/>
</dbReference>
<evidence type="ECO:0000256" key="2">
    <source>
        <dbReference type="ARBA" id="ARBA00007779"/>
    </source>
</evidence>
<feature type="region of interest" description="Disordered" evidence="7">
    <location>
        <begin position="579"/>
        <end position="635"/>
    </location>
</feature>
<dbReference type="AlphaFoldDB" id="A0A9W7EQL4"/>
<dbReference type="InterPro" id="IPR027815">
    <property type="entry name" value="CSC1/OSCA1-like_cyt"/>
</dbReference>
<feature type="compositionally biased region" description="Acidic residues" evidence="7">
    <location>
        <begin position="446"/>
        <end position="465"/>
    </location>
</feature>
<evidence type="ECO:0000313" key="13">
    <source>
        <dbReference type="Proteomes" id="UP001165160"/>
    </source>
</evidence>
<evidence type="ECO:0000256" key="7">
    <source>
        <dbReference type="SAM" id="MobiDB-lite"/>
    </source>
</evidence>
<dbReference type="InterPro" id="IPR045122">
    <property type="entry name" value="Csc1-like"/>
</dbReference>
<accession>A0A9W7EQL4</accession>
<dbReference type="Pfam" id="PF14703">
    <property type="entry name" value="PHM7_cyt"/>
    <property type="match status" value="1"/>
</dbReference>
<proteinExistence type="inferred from homology"/>
<comment type="subcellular location">
    <subcellularLocation>
        <location evidence="1">Membrane</location>
        <topology evidence="1">Multi-pass membrane protein</topology>
    </subcellularLocation>
</comment>
<dbReference type="InterPro" id="IPR032880">
    <property type="entry name" value="CSC1/OSCA1-like_N"/>
</dbReference>
<organism evidence="12 13">
    <name type="scientific">Triparma verrucosa</name>
    <dbReference type="NCBI Taxonomy" id="1606542"/>
    <lineage>
        <taxon>Eukaryota</taxon>
        <taxon>Sar</taxon>
        <taxon>Stramenopiles</taxon>
        <taxon>Ochrophyta</taxon>
        <taxon>Bolidophyceae</taxon>
        <taxon>Parmales</taxon>
        <taxon>Triparmaceae</taxon>
        <taxon>Triparma</taxon>
    </lineage>
</organism>
<feature type="transmembrane region" description="Helical" evidence="8">
    <location>
        <begin position="856"/>
        <end position="880"/>
    </location>
</feature>
<dbReference type="EMBL" id="BRXX01000092">
    <property type="protein sequence ID" value="GMH89284.1"/>
    <property type="molecule type" value="Genomic_DNA"/>
</dbReference>
<feature type="transmembrane region" description="Helical" evidence="8">
    <location>
        <begin position="1016"/>
        <end position="1046"/>
    </location>
</feature>
<evidence type="ECO:0000259" key="10">
    <source>
        <dbReference type="Pfam" id="PF13967"/>
    </source>
</evidence>
<dbReference type="PANTHER" id="PTHR13018:SF5">
    <property type="entry name" value="RE44586P"/>
    <property type="match status" value="1"/>
</dbReference>
<comment type="similarity">
    <text evidence="2">Belongs to the CSC1 (TC 1.A.17) family.</text>
</comment>
<dbReference type="Proteomes" id="UP001165160">
    <property type="component" value="Unassembled WGS sequence"/>
</dbReference>
<reference evidence="13" key="1">
    <citation type="journal article" date="2023" name="Commun. Biol.">
        <title>Genome analysis of Parmales, the sister group of diatoms, reveals the evolutionary specialization of diatoms from phago-mixotrophs to photoautotrophs.</title>
        <authorList>
            <person name="Ban H."/>
            <person name="Sato S."/>
            <person name="Yoshikawa S."/>
            <person name="Yamada K."/>
            <person name="Nakamura Y."/>
            <person name="Ichinomiya M."/>
            <person name="Sato N."/>
            <person name="Blanc-Mathieu R."/>
            <person name="Endo H."/>
            <person name="Kuwata A."/>
            <person name="Ogata H."/>
        </authorList>
    </citation>
    <scope>NUCLEOTIDE SEQUENCE [LARGE SCALE GENOMIC DNA]</scope>
    <source>
        <strain evidence="13">NIES 3699</strain>
    </source>
</reference>
<feature type="domain" description="CSC1/OSCA1-like N-terminal transmembrane" evidence="10">
    <location>
        <begin position="23"/>
        <end position="137"/>
    </location>
</feature>
<evidence type="ECO:0000259" key="11">
    <source>
        <dbReference type="Pfam" id="PF14703"/>
    </source>
</evidence>
<feature type="compositionally biased region" description="Low complexity" evidence="7">
    <location>
        <begin position="498"/>
        <end position="513"/>
    </location>
</feature>
<evidence type="ECO:0000256" key="4">
    <source>
        <dbReference type="ARBA" id="ARBA00022692"/>
    </source>
</evidence>
<keyword evidence="3" id="KW-0813">Transport</keyword>
<keyword evidence="4 8" id="KW-0812">Transmembrane</keyword>
<protein>
    <recommendedName>
        <fullName evidence="14">CSC1/OSCA1-like 7TM region domain-containing protein</fullName>
    </recommendedName>
</protein>
<feature type="domain" description="CSC1/OSCA1-like 7TM region" evidence="9">
    <location>
        <begin position="807"/>
        <end position="1084"/>
    </location>
</feature>